<protein>
    <submittedName>
        <fullName evidence="2">Genomic scaffold, ProqFM164S02</fullName>
    </submittedName>
</protein>
<evidence type="ECO:0000256" key="1">
    <source>
        <dbReference type="SAM" id="MobiDB-lite"/>
    </source>
</evidence>
<gene>
    <name evidence="2" type="ORF">PROQFM164_S02g002700</name>
</gene>
<accession>W6QEB8</accession>
<name>W6QEB8_PENRF</name>
<proteinExistence type="predicted"/>
<keyword evidence="3" id="KW-1185">Reference proteome</keyword>
<feature type="region of interest" description="Disordered" evidence="1">
    <location>
        <begin position="28"/>
        <end position="62"/>
    </location>
</feature>
<organism evidence="2 3">
    <name type="scientific">Penicillium roqueforti (strain FM164)</name>
    <dbReference type="NCBI Taxonomy" id="1365484"/>
    <lineage>
        <taxon>Eukaryota</taxon>
        <taxon>Fungi</taxon>
        <taxon>Dikarya</taxon>
        <taxon>Ascomycota</taxon>
        <taxon>Pezizomycotina</taxon>
        <taxon>Eurotiomycetes</taxon>
        <taxon>Eurotiomycetidae</taxon>
        <taxon>Eurotiales</taxon>
        <taxon>Aspergillaceae</taxon>
        <taxon>Penicillium</taxon>
    </lineage>
</organism>
<dbReference type="AlphaFoldDB" id="W6QEB8"/>
<sequence>MGLLSPHSCAPSQIPYDRTSRAALKAAWGDGETAAGAREAGPSLRSASPGLGNISHFGCQQE</sequence>
<evidence type="ECO:0000313" key="3">
    <source>
        <dbReference type="Proteomes" id="UP000030686"/>
    </source>
</evidence>
<dbReference type="EMBL" id="HG792016">
    <property type="protein sequence ID" value="CDM32549.1"/>
    <property type="molecule type" value="Genomic_DNA"/>
</dbReference>
<evidence type="ECO:0000313" key="2">
    <source>
        <dbReference type="EMBL" id="CDM32549.1"/>
    </source>
</evidence>
<dbReference type="Proteomes" id="UP000030686">
    <property type="component" value="Unassembled WGS sequence"/>
</dbReference>
<reference evidence="2" key="1">
    <citation type="journal article" date="2014" name="Nat. Commun.">
        <title>Multiple recent horizontal transfers of a large genomic region in cheese making fungi.</title>
        <authorList>
            <person name="Cheeseman K."/>
            <person name="Ropars J."/>
            <person name="Renault P."/>
            <person name="Dupont J."/>
            <person name="Gouzy J."/>
            <person name="Branca A."/>
            <person name="Abraham A.L."/>
            <person name="Ceppi M."/>
            <person name="Conseiller E."/>
            <person name="Debuchy R."/>
            <person name="Malagnac F."/>
            <person name="Goarin A."/>
            <person name="Silar P."/>
            <person name="Lacoste S."/>
            <person name="Sallet E."/>
            <person name="Bensimon A."/>
            <person name="Giraud T."/>
            <person name="Brygoo Y."/>
        </authorList>
    </citation>
    <scope>NUCLEOTIDE SEQUENCE [LARGE SCALE GENOMIC DNA]</scope>
    <source>
        <strain evidence="2">FM164</strain>
    </source>
</reference>